<dbReference type="Gene3D" id="3.40.50.300">
    <property type="entry name" value="P-loop containing nucleotide triphosphate hydrolases"/>
    <property type="match status" value="1"/>
</dbReference>
<dbReference type="Pfam" id="PF00158">
    <property type="entry name" value="Sigma54_activat"/>
    <property type="match status" value="1"/>
</dbReference>
<evidence type="ECO:0000256" key="1">
    <source>
        <dbReference type="ARBA" id="ARBA00022741"/>
    </source>
</evidence>
<evidence type="ECO:0000256" key="4">
    <source>
        <dbReference type="ARBA" id="ARBA00023163"/>
    </source>
</evidence>
<dbReference type="CDD" id="cd00009">
    <property type="entry name" value="AAA"/>
    <property type="match status" value="1"/>
</dbReference>
<reference evidence="6 7" key="1">
    <citation type="submission" date="2020-11" db="EMBL/GenBank/DDBJ databases">
        <title>Treponema Peruensis nv. sp., first commensal Treponema isolated from human feces.</title>
        <authorList>
            <person name="Belkhou C."/>
            <person name="Raes J."/>
        </authorList>
    </citation>
    <scope>NUCLEOTIDE SEQUENCE [LARGE SCALE GENOMIC DNA]</scope>
    <source>
        <strain evidence="6 7">RCC2812</strain>
    </source>
</reference>
<dbReference type="Pfam" id="PF25601">
    <property type="entry name" value="AAA_lid_14"/>
    <property type="match status" value="1"/>
</dbReference>
<dbReference type="InterPro" id="IPR027417">
    <property type="entry name" value="P-loop_NTPase"/>
</dbReference>
<dbReference type="GO" id="GO:0006355">
    <property type="term" value="P:regulation of DNA-templated transcription"/>
    <property type="evidence" value="ECO:0007669"/>
    <property type="project" value="InterPro"/>
</dbReference>
<dbReference type="InterPro" id="IPR003593">
    <property type="entry name" value="AAA+_ATPase"/>
</dbReference>
<feature type="domain" description="Sigma-54 factor interaction" evidence="5">
    <location>
        <begin position="133"/>
        <end position="354"/>
    </location>
</feature>
<dbReference type="PROSITE" id="PS00688">
    <property type="entry name" value="SIGMA54_INTERACT_3"/>
    <property type="match status" value="1"/>
</dbReference>
<accession>A0A7T3RD29</accession>
<evidence type="ECO:0000313" key="7">
    <source>
        <dbReference type="Proteomes" id="UP000595224"/>
    </source>
</evidence>
<dbReference type="InterPro" id="IPR025944">
    <property type="entry name" value="Sigma_54_int_dom_CS"/>
</dbReference>
<dbReference type="AlphaFoldDB" id="A0A7T3RD29"/>
<keyword evidence="2" id="KW-0067">ATP-binding</keyword>
<dbReference type="Gene3D" id="1.10.8.60">
    <property type="match status" value="1"/>
</dbReference>
<keyword evidence="3" id="KW-0805">Transcription regulation</keyword>
<organism evidence="6 7">
    <name type="scientific">Treponema peruense</name>
    <dbReference type="NCBI Taxonomy" id="2787628"/>
    <lineage>
        <taxon>Bacteria</taxon>
        <taxon>Pseudomonadati</taxon>
        <taxon>Spirochaetota</taxon>
        <taxon>Spirochaetia</taxon>
        <taxon>Spirochaetales</taxon>
        <taxon>Treponemataceae</taxon>
        <taxon>Treponema</taxon>
    </lineage>
</organism>
<evidence type="ECO:0000313" key="6">
    <source>
        <dbReference type="EMBL" id="QQA00782.1"/>
    </source>
</evidence>
<dbReference type="SUPFAM" id="SSF52540">
    <property type="entry name" value="P-loop containing nucleoside triphosphate hydrolases"/>
    <property type="match status" value="1"/>
</dbReference>
<dbReference type="InterPro" id="IPR058031">
    <property type="entry name" value="AAA_lid_NorR"/>
</dbReference>
<dbReference type="SMART" id="SM00382">
    <property type="entry name" value="AAA"/>
    <property type="match status" value="1"/>
</dbReference>
<name>A0A7T3RD29_9SPIR</name>
<keyword evidence="1" id="KW-0547">Nucleotide-binding</keyword>
<dbReference type="RefSeq" id="WP_198442467.1">
    <property type="nucleotide sequence ID" value="NZ_CBCSHE010000015.1"/>
</dbReference>
<keyword evidence="4" id="KW-0804">Transcription</keyword>
<evidence type="ECO:0000256" key="2">
    <source>
        <dbReference type="ARBA" id="ARBA00022840"/>
    </source>
</evidence>
<evidence type="ECO:0000259" key="5">
    <source>
        <dbReference type="PROSITE" id="PS50045"/>
    </source>
</evidence>
<dbReference type="Proteomes" id="UP000595224">
    <property type="component" value="Chromosome"/>
</dbReference>
<dbReference type="GO" id="GO:0005524">
    <property type="term" value="F:ATP binding"/>
    <property type="evidence" value="ECO:0007669"/>
    <property type="project" value="UniProtKB-KW"/>
</dbReference>
<dbReference type="InterPro" id="IPR002078">
    <property type="entry name" value="Sigma_54_int"/>
</dbReference>
<protein>
    <submittedName>
        <fullName evidence="6">Sigma-54-dependent Fis family transcriptional regulator</fullName>
    </submittedName>
</protein>
<gene>
    <name evidence="6" type="ORF">IWA51_11070</name>
</gene>
<dbReference type="KEGG" id="tper:IWA51_11070"/>
<evidence type="ECO:0000256" key="3">
    <source>
        <dbReference type="ARBA" id="ARBA00023015"/>
    </source>
</evidence>
<dbReference type="PROSITE" id="PS50045">
    <property type="entry name" value="SIGMA54_INTERACT_4"/>
    <property type="match status" value="1"/>
</dbReference>
<keyword evidence="7" id="KW-1185">Reference proteome</keyword>
<dbReference type="EMBL" id="CP064936">
    <property type="protein sequence ID" value="QQA00782.1"/>
    <property type="molecule type" value="Genomic_DNA"/>
</dbReference>
<sequence>MPERNVVIITGSDTLFSWCRRNLMHKFNIVRASFTEIMNFGVSIDTVLCSIIDPQGIPDELFYATFRYCSDILCLPSVVIMKSGWSSSFICSLEFSYTPFLLSIGDRFPHEMIKSFENCCSRFCPEIVFSRPLLPFESELSEFYSQIRFAFTTDHPVLLKGETGSGKEFTAELIHNNSSRKDNVFLPVSLPEINSELFSSAMFGTVRGAFTGAENSEGFFETAGSGTILLDEIADLSENAQLKLMHILDSLKFCRVGGRTPIELKARLMFATDADLSVLMEEKKFRSQLFYRISVIVVTVPPLRRHKADIPRLAVEFAGLDNKKISDGAIRRLCEYSWPGNIRQLKNTLRNASARTETDTIEEKHIIFIEG</sequence>
<dbReference type="PANTHER" id="PTHR32071">
    <property type="entry name" value="TRANSCRIPTIONAL REGULATORY PROTEIN"/>
    <property type="match status" value="1"/>
</dbReference>
<proteinExistence type="predicted"/>